<feature type="domain" description="Effector-associated" evidence="4">
    <location>
        <begin position="416"/>
        <end position="491"/>
    </location>
</feature>
<feature type="region of interest" description="Disordered" evidence="2">
    <location>
        <begin position="85"/>
        <end position="113"/>
    </location>
</feature>
<dbReference type="GO" id="GO:0005829">
    <property type="term" value="C:cytosol"/>
    <property type="evidence" value="ECO:0007669"/>
    <property type="project" value="TreeGrafter"/>
</dbReference>
<dbReference type="InterPro" id="IPR045429">
    <property type="entry name" value="EAD10"/>
</dbReference>
<feature type="domain" description="Effector-associated" evidence="6">
    <location>
        <begin position="519"/>
        <end position="577"/>
    </location>
</feature>
<evidence type="ECO:0000313" key="8">
    <source>
        <dbReference type="Proteomes" id="UP000238762"/>
    </source>
</evidence>
<accession>A0A2T1C0D1</accession>
<dbReference type="PANTHER" id="PTHR46832:SF1">
    <property type="entry name" value="5'-METHYLTHIOADENOSINE_S-ADENOSYLHOMOCYSTEINE NUCLEOSIDASE"/>
    <property type="match status" value="1"/>
</dbReference>
<dbReference type="Pfam" id="PF19954">
    <property type="entry name" value="EAD10"/>
    <property type="match status" value="1"/>
</dbReference>
<evidence type="ECO:0000259" key="6">
    <source>
        <dbReference type="Pfam" id="PF19962"/>
    </source>
</evidence>
<protein>
    <submittedName>
        <fullName evidence="7">Uncharacterized protein</fullName>
    </submittedName>
</protein>
<dbReference type="EMBL" id="PVWJ01000096">
    <property type="protein sequence ID" value="PSB01627.1"/>
    <property type="molecule type" value="Genomic_DNA"/>
</dbReference>
<reference evidence="7 8" key="2">
    <citation type="submission" date="2018-03" db="EMBL/GenBank/DDBJ databases">
        <title>The ancient ancestry and fast evolution of plastids.</title>
        <authorList>
            <person name="Moore K.R."/>
            <person name="Magnabosco C."/>
            <person name="Momper L."/>
            <person name="Gold D.A."/>
            <person name="Bosak T."/>
            <person name="Fournier G.P."/>
        </authorList>
    </citation>
    <scope>NUCLEOTIDE SEQUENCE [LARGE SCALE GENOMIC DNA]</scope>
    <source>
        <strain evidence="7 8">CCAP 1448/3</strain>
    </source>
</reference>
<evidence type="ECO:0000256" key="1">
    <source>
        <dbReference type="SAM" id="Coils"/>
    </source>
</evidence>
<dbReference type="Pfam" id="PF01048">
    <property type="entry name" value="PNP_UDP_1"/>
    <property type="match status" value="1"/>
</dbReference>
<proteinExistence type="predicted"/>
<feature type="domain" description="Effector-associated" evidence="5">
    <location>
        <begin position="8"/>
        <end position="71"/>
    </location>
</feature>
<dbReference type="Pfam" id="PF19960">
    <property type="entry name" value="EAD7"/>
    <property type="match status" value="1"/>
</dbReference>
<feature type="coiled-coil region" evidence="1">
    <location>
        <begin position="525"/>
        <end position="575"/>
    </location>
</feature>
<dbReference type="InterPro" id="IPR000845">
    <property type="entry name" value="Nucleoside_phosphorylase_d"/>
</dbReference>
<dbReference type="AlphaFoldDB" id="A0A2T1C0D1"/>
<name>A0A2T1C0D1_9CYAN</name>
<evidence type="ECO:0000259" key="5">
    <source>
        <dbReference type="Pfam" id="PF19960"/>
    </source>
</evidence>
<reference evidence="7 8" key="1">
    <citation type="submission" date="2018-02" db="EMBL/GenBank/DDBJ databases">
        <authorList>
            <person name="Cohen D.B."/>
            <person name="Kent A.D."/>
        </authorList>
    </citation>
    <scope>NUCLEOTIDE SEQUENCE [LARGE SCALE GENOMIC DNA]</scope>
    <source>
        <strain evidence="7 8">CCAP 1448/3</strain>
    </source>
</reference>
<dbReference type="Pfam" id="PF19962">
    <property type="entry name" value="EAD9"/>
    <property type="match status" value="1"/>
</dbReference>
<dbReference type="Proteomes" id="UP000238762">
    <property type="component" value="Unassembled WGS sequence"/>
</dbReference>
<dbReference type="InterPro" id="IPR035994">
    <property type="entry name" value="Nucleoside_phosphorylase_sf"/>
</dbReference>
<dbReference type="InterPro" id="IPR045438">
    <property type="entry name" value="EAD9"/>
</dbReference>
<dbReference type="GO" id="GO:0019284">
    <property type="term" value="P:L-methionine salvage from S-adenosylmethionine"/>
    <property type="evidence" value="ECO:0007669"/>
    <property type="project" value="TreeGrafter"/>
</dbReference>
<dbReference type="GO" id="GO:0009116">
    <property type="term" value="P:nucleoside metabolic process"/>
    <property type="evidence" value="ECO:0007669"/>
    <property type="project" value="InterPro"/>
</dbReference>
<dbReference type="GO" id="GO:0008930">
    <property type="term" value="F:methylthioadenosine nucleosidase activity"/>
    <property type="evidence" value="ECO:0007669"/>
    <property type="project" value="TreeGrafter"/>
</dbReference>
<dbReference type="CDD" id="cd09008">
    <property type="entry name" value="MTAN"/>
    <property type="match status" value="1"/>
</dbReference>
<keyword evidence="1" id="KW-0175">Coiled coil</keyword>
<evidence type="ECO:0000313" key="7">
    <source>
        <dbReference type="EMBL" id="PSB01627.1"/>
    </source>
</evidence>
<dbReference type="RefSeq" id="WP_106289898.1">
    <property type="nucleotide sequence ID" value="NZ_CAWNTC010000125.1"/>
</dbReference>
<evidence type="ECO:0000259" key="3">
    <source>
        <dbReference type="Pfam" id="PF01048"/>
    </source>
</evidence>
<dbReference type="GO" id="GO:0008782">
    <property type="term" value="F:adenosylhomocysteine nucleosidase activity"/>
    <property type="evidence" value="ECO:0007669"/>
    <property type="project" value="TreeGrafter"/>
</dbReference>
<dbReference type="Gene3D" id="3.40.50.1580">
    <property type="entry name" value="Nucleoside phosphorylase domain"/>
    <property type="match status" value="1"/>
</dbReference>
<evidence type="ECO:0000259" key="4">
    <source>
        <dbReference type="Pfam" id="PF19954"/>
    </source>
</evidence>
<evidence type="ECO:0000256" key="2">
    <source>
        <dbReference type="SAM" id="MobiDB-lite"/>
    </source>
</evidence>
<sequence length="580" mass="64215">MSSLRAVLSELIQQALTKDEFADLVFTHFPTVNSQFTEGQFQSQRIRLLLEYIDTRREPEKLLALIKSLNPTVYAEFAPKIAKAKSSPSQADQTAINQSSTQPAISSMSQSSQKTPTVGIITALPKEFAAMRRLLDNQEEIHIPGVGAGRRYVRGEVSGRNGGKHDVMLCLAAMGNNNAAIRSSLLLEHFPEIKSIVMVGIAGGIPHPEKPEDHVRLGDIVISNEKGVIQYDFDKETIAETIHRHPPRPPSASLLEGVRLLEADELEGKKPWLEFINQAILPAGETRPSSETDILVSSTDPSLKIEHPVDIRRIKDEPRVFTGSIASANKLLKNPLKRDELRDKFGVKAVEMEASGIADATWTHEVGYLVVRGICDYCDANKGDNWQAYAAAVAAAYTKALLRSMPAPKSSFSPKMTNPEELNAILDRLVQHEQTDADLTVLRQWLSGGGQIASQLGKYNVNLGQGQDIHVGDRIYQGVDAQTIREIVQSILQDLQAPPPGLPNPNAPKPPVTDNKLSLAQRLEKERLEKDLAARQQDYEGITDKLRWETNPIEKNSLEAQQEQLISKIKQLEQNLNLFN</sequence>
<feature type="domain" description="Nucleoside phosphorylase" evidence="3">
    <location>
        <begin position="117"/>
        <end position="393"/>
    </location>
</feature>
<gene>
    <name evidence="7" type="ORF">C7B64_17265</name>
</gene>
<keyword evidence="8" id="KW-1185">Reference proteome</keyword>
<dbReference type="OrthoDB" id="507052at2"/>
<dbReference type="InterPro" id="IPR045435">
    <property type="entry name" value="EAD7"/>
</dbReference>
<comment type="caution">
    <text evidence="7">The sequence shown here is derived from an EMBL/GenBank/DDBJ whole genome shotgun (WGS) entry which is preliminary data.</text>
</comment>
<dbReference type="PANTHER" id="PTHR46832">
    <property type="entry name" value="5'-METHYLTHIOADENOSINE/S-ADENOSYLHOMOCYSTEINE NUCLEOSIDASE"/>
    <property type="match status" value="1"/>
</dbReference>
<organism evidence="7 8">
    <name type="scientific">Merismopedia glauca CCAP 1448/3</name>
    <dbReference type="NCBI Taxonomy" id="1296344"/>
    <lineage>
        <taxon>Bacteria</taxon>
        <taxon>Bacillati</taxon>
        <taxon>Cyanobacteriota</taxon>
        <taxon>Cyanophyceae</taxon>
        <taxon>Synechococcales</taxon>
        <taxon>Merismopediaceae</taxon>
        <taxon>Merismopedia</taxon>
    </lineage>
</organism>
<dbReference type="SUPFAM" id="SSF53167">
    <property type="entry name" value="Purine and uridine phosphorylases"/>
    <property type="match status" value="1"/>
</dbReference>
<feature type="compositionally biased region" description="Polar residues" evidence="2">
    <location>
        <begin position="86"/>
        <end position="113"/>
    </location>
</feature>